<feature type="domain" description="Enoyl reductase (ER)" evidence="5">
    <location>
        <begin position="97"/>
        <end position="409"/>
    </location>
</feature>
<dbReference type="Pfam" id="PF00107">
    <property type="entry name" value="ADH_zinc_N"/>
    <property type="match status" value="1"/>
</dbReference>
<dbReference type="OrthoDB" id="48317at2759"/>
<dbReference type="SMART" id="SM00829">
    <property type="entry name" value="PKS_ER"/>
    <property type="match status" value="1"/>
</dbReference>
<evidence type="ECO:0000259" key="5">
    <source>
        <dbReference type="SMART" id="SM00829"/>
    </source>
</evidence>
<evidence type="ECO:0000256" key="2">
    <source>
        <dbReference type="ARBA" id="ARBA00023002"/>
    </source>
</evidence>
<dbReference type="GO" id="GO:0070402">
    <property type="term" value="F:NADPH binding"/>
    <property type="evidence" value="ECO:0007669"/>
    <property type="project" value="TreeGrafter"/>
</dbReference>
<reference evidence="6 7" key="1">
    <citation type="journal article" date="2018" name="Mol. Ecol.">
        <title>The obligate alkalophilic soda-lake fungus Sodiomyces alkalinus has shifted to a protein diet.</title>
        <authorList>
            <person name="Grum-Grzhimaylo A.A."/>
            <person name="Falkoski D.L."/>
            <person name="van den Heuvel J."/>
            <person name="Valero-Jimenez C.A."/>
            <person name="Min B."/>
            <person name="Choi I.G."/>
            <person name="Lipzen A."/>
            <person name="Daum C.G."/>
            <person name="Aanen D.K."/>
            <person name="Tsang A."/>
            <person name="Henrissat B."/>
            <person name="Bilanenko E.N."/>
            <person name="de Vries R.P."/>
            <person name="van Kan J.A.L."/>
            <person name="Grigoriev I.V."/>
            <person name="Debets A.J.M."/>
        </authorList>
    </citation>
    <scope>NUCLEOTIDE SEQUENCE [LARGE SCALE GENOMIC DNA]</scope>
    <source>
        <strain evidence="6 7">F11</strain>
    </source>
</reference>
<keyword evidence="7" id="KW-1185">Reference proteome</keyword>
<evidence type="ECO:0000256" key="1">
    <source>
        <dbReference type="ARBA" id="ARBA00022857"/>
    </source>
</evidence>
<dbReference type="RefSeq" id="XP_028469985.1">
    <property type="nucleotide sequence ID" value="XM_028613712.1"/>
</dbReference>
<name>A0A3N2Q5W9_SODAK</name>
<dbReference type="InterPro" id="IPR011032">
    <property type="entry name" value="GroES-like_sf"/>
</dbReference>
<dbReference type="InterPro" id="IPR013154">
    <property type="entry name" value="ADH-like_N"/>
</dbReference>
<dbReference type="Gene3D" id="3.90.180.10">
    <property type="entry name" value="Medium-chain alcohol dehydrogenases, catalytic domain"/>
    <property type="match status" value="1"/>
</dbReference>
<dbReference type="GeneID" id="39582190"/>
<gene>
    <name evidence="6" type="ORF">SODALDRAFT_354307</name>
</gene>
<dbReference type="InterPro" id="IPR013149">
    <property type="entry name" value="ADH-like_C"/>
</dbReference>
<evidence type="ECO:0000313" key="6">
    <source>
        <dbReference type="EMBL" id="ROT42179.1"/>
    </source>
</evidence>
<dbReference type="FunFam" id="3.40.50.720:FF:000053">
    <property type="entry name" value="Quinone oxidoreductase 1"/>
    <property type="match status" value="1"/>
</dbReference>
<dbReference type="AlphaFoldDB" id="A0A3N2Q5W9"/>
<evidence type="ECO:0000313" key="7">
    <source>
        <dbReference type="Proteomes" id="UP000272025"/>
    </source>
</evidence>
<evidence type="ECO:0000256" key="4">
    <source>
        <dbReference type="ARBA" id="ARBA00070796"/>
    </source>
</evidence>
<dbReference type="EMBL" id="ML119051">
    <property type="protein sequence ID" value="ROT42179.1"/>
    <property type="molecule type" value="Genomic_DNA"/>
</dbReference>
<protein>
    <recommendedName>
        <fullName evidence="4">Probable quinone oxidoreductase</fullName>
    </recommendedName>
    <alternativeName>
        <fullName evidence="3">NADPH:quinone reductase</fullName>
    </alternativeName>
</protein>
<dbReference type="GO" id="GO:0035925">
    <property type="term" value="F:mRNA 3'-UTR AU-rich region binding"/>
    <property type="evidence" value="ECO:0007669"/>
    <property type="project" value="TreeGrafter"/>
</dbReference>
<accession>A0A3N2Q5W9</accession>
<dbReference type="GO" id="GO:0005829">
    <property type="term" value="C:cytosol"/>
    <property type="evidence" value="ECO:0007669"/>
    <property type="project" value="TreeGrafter"/>
</dbReference>
<dbReference type="PANTHER" id="PTHR48106">
    <property type="entry name" value="QUINONE OXIDOREDUCTASE PIG3-RELATED"/>
    <property type="match status" value="1"/>
</dbReference>
<dbReference type="Pfam" id="PF08240">
    <property type="entry name" value="ADH_N"/>
    <property type="match status" value="1"/>
</dbReference>
<evidence type="ECO:0000256" key="3">
    <source>
        <dbReference type="ARBA" id="ARBA00043088"/>
    </source>
</evidence>
<dbReference type="InterPro" id="IPR020843">
    <property type="entry name" value="ER"/>
</dbReference>
<proteinExistence type="predicted"/>
<dbReference type="Gene3D" id="3.40.50.720">
    <property type="entry name" value="NAD(P)-binding Rossmann-like Domain"/>
    <property type="match status" value="1"/>
</dbReference>
<dbReference type="PANTHER" id="PTHR48106:SF13">
    <property type="entry name" value="QUINONE OXIDOREDUCTASE-RELATED"/>
    <property type="match status" value="1"/>
</dbReference>
<dbReference type="SUPFAM" id="SSF51735">
    <property type="entry name" value="NAD(P)-binding Rossmann-fold domains"/>
    <property type="match status" value="1"/>
</dbReference>
<dbReference type="Proteomes" id="UP000272025">
    <property type="component" value="Unassembled WGS sequence"/>
</dbReference>
<keyword evidence="1" id="KW-0521">NADP</keyword>
<organism evidence="6 7">
    <name type="scientific">Sodiomyces alkalinus (strain CBS 110278 / VKM F-3762 / F11)</name>
    <name type="common">Alkaliphilic filamentous fungus</name>
    <dbReference type="NCBI Taxonomy" id="1314773"/>
    <lineage>
        <taxon>Eukaryota</taxon>
        <taxon>Fungi</taxon>
        <taxon>Dikarya</taxon>
        <taxon>Ascomycota</taxon>
        <taxon>Pezizomycotina</taxon>
        <taxon>Sordariomycetes</taxon>
        <taxon>Hypocreomycetidae</taxon>
        <taxon>Glomerellales</taxon>
        <taxon>Plectosphaerellaceae</taxon>
        <taxon>Sodiomyces</taxon>
    </lineage>
</organism>
<sequence length="412" mass="44511">MDMRHAVILHPDRRTKRGSPIFRSVSRHHYLYLQLPRLHPTLAPSSFTSSSFSSPPKPIVRHTVQSRTFRTFTYSTTNANMAPIPSTMTAIRIPHTGGPEVLSQDTVPLPTLKEGEILVRNALAGVNFIDTYFRTGLYPVPPSHFPLTLGREAAGTIAAVHPSVSDLKEGDRVVFMGTVGAYANYSAVPAAQAVRVPDALSLDKAAAVWLQGLTAWTFVREAGEVKSGEWVLVHAAAGGVGGLLVQMLAAVGARVIATAGSDEKCQVARRYGAGWVLNSRREDLADEVLRITQGHGVDVVFDGVGKATFDFDLIVAARKARVLSFGNASGAVPPVDILRLGAKNIKLARPVVNNYVATREELETYGKELLDMVTAGKVQVPIHKIYDLADSASAHRDLEGRKTVGKLLIKTE</sequence>
<dbReference type="InterPro" id="IPR036291">
    <property type="entry name" value="NAD(P)-bd_dom_sf"/>
</dbReference>
<dbReference type="GO" id="GO:0003960">
    <property type="term" value="F:quinone reductase (NADPH) activity"/>
    <property type="evidence" value="ECO:0007669"/>
    <property type="project" value="InterPro"/>
</dbReference>
<dbReference type="InterPro" id="IPR047618">
    <property type="entry name" value="QOR-like"/>
</dbReference>
<keyword evidence="2" id="KW-0560">Oxidoreductase</keyword>
<dbReference type="CDD" id="cd05286">
    <property type="entry name" value="QOR2"/>
    <property type="match status" value="1"/>
</dbReference>
<dbReference type="STRING" id="1314773.A0A3N2Q5W9"/>
<dbReference type="SUPFAM" id="SSF50129">
    <property type="entry name" value="GroES-like"/>
    <property type="match status" value="1"/>
</dbReference>